<dbReference type="PROSITE" id="PS51792">
    <property type="entry name" value="YIPPEE"/>
    <property type="match status" value="1"/>
</dbReference>
<evidence type="ECO:0000313" key="3">
    <source>
        <dbReference type="Proteomes" id="UP001174677"/>
    </source>
</evidence>
<evidence type="ECO:0000313" key="2">
    <source>
        <dbReference type="EMBL" id="KAJ9175813.1"/>
    </source>
</evidence>
<reference evidence="2 3" key="1">
    <citation type="journal article" date="2023" name="Plant Biotechnol. J.">
        <title>Chromosome-level wild Hevea brasiliensis genome provides new tools for genomic-assisted breeding and valuable loci to elevate rubber yield.</title>
        <authorList>
            <person name="Cheng H."/>
            <person name="Song X."/>
            <person name="Hu Y."/>
            <person name="Wu T."/>
            <person name="Yang Q."/>
            <person name="An Z."/>
            <person name="Feng S."/>
            <person name="Deng Z."/>
            <person name="Wu W."/>
            <person name="Zeng X."/>
            <person name="Tu M."/>
            <person name="Wang X."/>
            <person name="Huang H."/>
        </authorList>
    </citation>
    <scope>NUCLEOTIDE SEQUENCE [LARGE SCALE GENOMIC DNA]</scope>
    <source>
        <strain evidence="2">MT/VB/25A 57/8</strain>
    </source>
</reference>
<proteinExistence type="predicted"/>
<organism evidence="2 3">
    <name type="scientific">Hevea brasiliensis</name>
    <name type="common">Para rubber tree</name>
    <name type="synonym">Siphonia brasiliensis</name>
    <dbReference type="NCBI Taxonomy" id="3981"/>
    <lineage>
        <taxon>Eukaryota</taxon>
        <taxon>Viridiplantae</taxon>
        <taxon>Streptophyta</taxon>
        <taxon>Embryophyta</taxon>
        <taxon>Tracheophyta</taxon>
        <taxon>Spermatophyta</taxon>
        <taxon>Magnoliopsida</taxon>
        <taxon>eudicotyledons</taxon>
        <taxon>Gunneridae</taxon>
        <taxon>Pentapetalae</taxon>
        <taxon>rosids</taxon>
        <taxon>fabids</taxon>
        <taxon>Malpighiales</taxon>
        <taxon>Euphorbiaceae</taxon>
        <taxon>Crotonoideae</taxon>
        <taxon>Micrandreae</taxon>
        <taxon>Hevea</taxon>
    </lineage>
</organism>
<keyword evidence="3" id="KW-1185">Reference proteome</keyword>
<accession>A0ABQ9M832</accession>
<dbReference type="EMBL" id="JARPOI010000008">
    <property type="protein sequence ID" value="KAJ9175813.1"/>
    <property type="molecule type" value="Genomic_DNA"/>
</dbReference>
<protein>
    <recommendedName>
        <fullName evidence="1">Yippee domain-containing protein</fullName>
    </recommendedName>
</protein>
<dbReference type="InterPro" id="IPR039058">
    <property type="entry name" value="Yippee_fam"/>
</dbReference>
<dbReference type="PANTHER" id="PTHR13848">
    <property type="entry name" value="PROTEIN YIPPEE-LIKE CG15309-RELATED"/>
    <property type="match status" value="1"/>
</dbReference>
<feature type="domain" description="Yippee" evidence="1">
    <location>
        <begin position="1"/>
        <end position="51"/>
    </location>
</feature>
<evidence type="ECO:0000259" key="1">
    <source>
        <dbReference type="PROSITE" id="PS51792"/>
    </source>
</evidence>
<name>A0ABQ9M832_HEVBR</name>
<dbReference type="InterPro" id="IPR034751">
    <property type="entry name" value="Yippee"/>
</dbReference>
<sequence>MTMTGMRILVDIFCARCGSILGWKNTCAYEKTQKCTEGKFILERIKVLGPDGSKYMGWTAGSSC</sequence>
<dbReference type="Proteomes" id="UP001174677">
    <property type="component" value="Chromosome 8"/>
</dbReference>
<comment type="caution">
    <text evidence="2">The sequence shown here is derived from an EMBL/GenBank/DDBJ whole genome shotgun (WGS) entry which is preliminary data.</text>
</comment>
<gene>
    <name evidence="2" type="ORF">P3X46_014327</name>
</gene>